<dbReference type="PANTHER" id="PTHR23146">
    <property type="entry name" value="LEO1 PROTEIN"/>
    <property type="match status" value="1"/>
</dbReference>
<dbReference type="AlphaFoldDB" id="A0A9W3C3A1"/>
<organism evidence="2 3">
    <name type="scientific">Raphanus sativus</name>
    <name type="common">Radish</name>
    <name type="synonym">Raphanus raphanistrum var. sativus</name>
    <dbReference type="NCBI Taxonomy" id="3726"/>
    <lineage>
        <taxon>Eukaryota</taxon>
        <taxon>Viridiplantae</taxon>
        <taxon>Streptophyta</taxon>
        <taxon>Embryophyta</taxon>
        <taxon>Tracheophyta</taxon>
        <taxon>Spermatophyta</taxon>
        <taxon>Magnoliopsida</taxon>
        <taxon>eudicotyledons</taxon>
        <taxon>Gunneridae</taxon>
        <taxon>Pentapetalae</taxon>
        <taxon>rosids</taxon>
        <taxon>malvids</taxon>
        <taxon>Brassicales</taxon>
        <taxon>Brassicaceae</taxon>
        <taxon>Brassiceae</taxon>
        <taxon>Raphanus</taxon>
    </lineage>
</organism>
<name>A0A9W3C3A1_RAPSA</name>
<protein>
    <submittedName>
        <fullName evidence="3">Protein LEO1 homolog</fullName>
    </submittedName>
</protein>
<evidence type="ECO:0000313" key="2">
    <source>
        <dbReference type="Proteomes" id="UP000504610"/>
    </source>
</evidence>
<feature type="compositionally biased region" description="Basic and acidic residues" evidence="1">
    <location>
        <begin position="150"/>
        <end position="159"/>
    </location>
</feature>
<feature type="compositionally biased region" description="Acidic residues" evidence="1">
    <location>
        <begin position="104"/>
        <end position="121"/>
    </location>
</feature>
<dbReference type="RefSeq" id="XP_056845956.1">
    <property type="nucleotide sequence ID" value="XM_056989976.1"/>
</dbReference>
<dbReference type="GO" id="GO:1990269">
    <property type="term" value="F:RNA polymerase II C-terminal domain phosphoserine binding"/>
    <property type="evidence" value="ECO:0007669"/>
    <property type="project" value="TreeGrafter"/>
</dbReference>
<reference evidence="2" key="1">
    <citation type="journal article" date="2019" name="Database">
        <title>The radish genome database (RadishGD): an integrated information resource for radish genomics.</title>
        <authorList>
            <person name="Yu H.J."/>
            <person name="Baek S."/>
            <person name="Lee Y.J."/>
            <person name="Cho A."/>
            <person name="Mun J.H."/>
        </authorList>
    </citation>
    <scope>NUCLEOTIDE SEQUENCE [LARGE SCALE GENOMIC DNA]</scope>
    <source>
        <strain evidence="2">cv. WK10039</strain>
    </source>
</reference>
<dbReference type="GO" id="GO:0032968">
    <property type="term" value="P:positive regulation of transcription elongation by RNA polymerase II"/>
    <property type="evidence" value="ECO:0007669"/>
    <property type="project" value="TreeGrafter"/>
</dbReference>
<dbReference type="KEGG" id="rsz:130494702"/>
<dbReference type="GO" id="GO:0006368">
    <property type="term" value="P:transcription elongation by RNA polymerase II"/>
    <property type="evidence" value="ECO:0007669"/>
    <property type="project" value="InterPro"/>
</dbReference>
<feature type="compositionally biased region" description="Acidic residues" evidence="1">
    <location>
        <begin position="133"/>
        <end position="149"/>
    </location>
</feature>
<dbReference type="OrthoDB" id="20844at2759"/>
<dbReference type="GeneID" id="130494702"/>
<evidence type="ECO:0000313" key="3">
    <source>
        <dbReference type="RefSeq" id="XP_056845956.1"/>
    </source>
</evidence>
<sequence length="196" mass="23087">MESQNLKASTKLSQAREKVKRKYPLPVARRQLSTGYLEDALEEDEETDHYGSHRSNRGYEEDLEAEAQRERRIMNAKKSNKGFPGRSSMTSARPTRRQEYSESEREESEYETEEEEEEEEEERPRSRKRVKEPEDEYEEEELEEDEEEAEGVRGDKDRGGSSSRKRKGIESDEEESPPRKAPTHRRMAMVYDSDED</sequence>
<evidence type="ECO:0000256" key="1">
    <source>
        <dbReference type="SAM" id="MobiDB-lite"/>
    </source>
</evidence>
<accession>A0A9W3C3A1</accession>
<proteinExistence type="predicted"/>
<reference evidence="3" key="2">
    <citation type="submission" date="2025-08" db="UniProtKB">
        <authorList>
            <consortium name="RefSeq"/>
        </authorList>
    </citation>
    <scope>IDENTIFICATION</scope>
    <source>
        <tissue evidence="3">Leaf</tissue>
    </source>
</reference>
<gene>
    <name evidence="3" type="primary">LOC130494702</name>
</gene>
<dbReference type="Proteomes" id="UP000504610">
    <property type="component" value="Chromosome 6"/>
</dbReference>
<dbReference type="InterPro" id="IPR007149">
    <property type="entry name" value="Leo1"/>
</dbReference>
<dbReference type="GO" id="GO:0016593">
    <property type="term" value="C:Cdc73/Paf1 complex"/>
    <property type="evidence" value="ECO:0007669"/>
    <property type="project" value="InterPro"/>
</dbReference>
<keyword evidence="2" id="KW-1185">Reference proteome</keyword>
<feature type="compositionally biased region" description="Polar residues" evidence="1">
    <location>
        <begin position="1"/>
        <end position="13"/>
    </location>
</feature>
<feature type="region of interest" description="Disordered" evidence="1">
    <location>
        <begin position="1"/>
        <end position="196"/>
    </location>
</feature>
<dbReference type="PANTHER" id="PTHR23146:SF5">
    <property type="entry name" value="LEO1-LIKE PROTEIN"/>
    <property type="match status" value="1"/>
</dbReference>